<gene>
    <name evidence="8" type="ORF">F6X51_22380</name>
</gene>
<dbReference type="InterPro" id="IPR010982">
    <property type="entry name" value="Lambda_DNA-bd_dom_sf"/>
</dbReference>
<dbReference type="PROSITE" id="PS50943">
    <property type="entry name" value="HTH_CROC1"/>
    <property type="match status" value="1"/>
</dbReference>
<dbReference type="InterPro" id="IPR035965">
    <property type="entry name" value="PAS-like_dom_sf"/>
</dbReference>
<dbReference type="Pfam" id="PF08447">
    <property type="entry name" value="PAS_3"/>
    <property type="match status" value="1"/>
</dbReference>
<keyword evidence="9" id="KW-1185">Reference proteome</keyword>
<comment type="catalytic activity">
    <reaction evidence="1">
        <text>ATP + protein L-histidine = ADP + protein N-phospho-L-histidine.</text>
        <dbReference type="EC" id="2.7.13.3"/>
    </reaction>
</comment>
<evidence type="ECO:0000256" key="2">
    <source>
        <dbReference type="ARBA" id="ARBA00012438"/>
    </source>
</evidence>
<sequence length="340" mass="37398">MHGTSPTFSSREFLRMIEAQGLTGTWSWVFATGAQAWSPGLYDILGFEPGSVQPDYTLLRALAHPDDRPSLEEPGEIARTGILGDHTIRIVRRDGTMRALATRGEVFHAPDGRPMGAVGVVLDVTDRERLGRAQMAEQRRRHALARQARIFTFTETVVPFCEYGPEFLEMTGLRREEIAENWLAPVVPEEWAQWREQMPPLYAAGQPFTVTPTLRLAGGERVPFRQTLIPTRDAAGAVESWTMVMVPTDTVAPQPETDLGAGLEQAIEGRHLRAARALLDWSMADLARASGLSFSTVRRLEENADGPAARSRQTAIATLRAAGISFTVIEGNAIALTRAD</sequence>
<dbReference type="PANTHER" id="PTHR43304:SF1">
    <property type="entry name" value="PAC DOMAIN-CONTAINING PROTEIN"/>
    <property type="match status" value="1"/>
</dbReference>
<evidence type="ECO:0000256" key="1">
    <source>
        <dbReference type="ARBA" id="ARBA00000085"/>
    </source>
</evidence>
<dbReference type="Gene3D" id="2.10.70.100">
    <property type="match status" value="1"/>
</dbReference>
<dbReference type="SUPFAM" id="SSF47413">
    <property type="entry name" value="lambda repressor-like DNA-binding domains"/>
    <property type="match status" value="1"/>
</dbReference>
<comment type="caution">
    <text evidence="8">The sequence shown here is derived from an EMBL/GenBank/DDBJ whole genome shotgun (WGS) entry which is preliminary data.</text>
</comment>
<dbReference type="Pfam" id="PF01381">
    <property type="entry name" value="HTH_3"/>
    <property type="match status" value="1"/>
</dbReference>
<evidence type="ECO:0000256" key="3">
    <source>
        <dbReference type="ARBA" id="ARBA00022553"/>
    </source>
</evidence>
<dbReference type="InterPro" id="IPR001610">
    <property type="entry name" value="PAC"/>
</dbReference>
<name>A0A6N6ML83_9HYPH</name>
<dbReference type="InterPro" id="IPR000700">
    <property type="entry name" value="PAS-assoc_C"/>
</dbReference>
<dbReference type="AlphaFoldDB" id="A0A6N6ML83"/>
<dbReference type="CDD" id="cd00093">
    <property type="entry name" value="HTH_XRE"/>
    <property type="match status" value="1"/>
</dbReference>
<evidence type="ECO:0000259" key="6">
    <source>
        <dbReference type="PROSITE" id="PS50113"/>
    </source>
</evidence>
<dbReference type="GO" id="GO:0004673">
    <property type="term" value="F:protein histidine kinase activity"/>
    <property type="evidence" value="ECO:0007669"/>
    <property type="project" value="UniProtKB-EC"/>
</dbReference>
<dbReference type="GO" id="GO:0003677">
    <property type="term" value="F:DNA binding"/>
    <property type="evidence" value="ECO:0007669"/>
    <property type="project" value="InterPro"/>
</dbReference>
<dbReference type="EMBL" id="VZZJ01000027">
    <property type="protein sequence ID" value="KAB1070482.1"/>
    <property type="molecule type" value="Genomic_DNA"/>
</dbReference>
<organism evidence="8 9">
    <name type="scientific">Methylobacterium planeticum</name>
    <dbReference type="NCBI Taxonomy" id="2615211"/>
    <lineage>
        <taxon>Bacteria</taxon>
        <taxon>Pseudomonadati</taxon>
        <taxon>Pseudomonadota</taxon>
        <taxon>Alphaproteobacteria</taxon>
        <taxon>Hyphomicrobiales</taxon>
        <taxon>Methylobacteriaceae</taxon>
        <taxon>Methylobacterium</taxon>
    </lineage>
</organism>
<evidence type="ECO:0000313" key="8">
    <source>
        <dbReference type="EMBL" id="KAB1070482.1"/>
    </source>
</evidence>
<dbReference type="EC" id="2.7.13.3" evidence="2"/>
<dbReference type="SMART" id="SM00086">
    <property type="entry name" value="PAC"/>
    <property type="match status" value="1"/>
</dbReference>
<dbReference type="Gene3D" id="3.30.450.20">
    <property type="entry name" value="PAS domain"/>
    <property type="match status" value="2"/>
</dbReference>
<keyword evidence="3" id="KW-0597">Phosphoprotein</keyword>
<feature type="domain" description="PAC" evidence="6">
    <location>
        <begin position="84"/>
        <end position="136"/>
    </location>
</feature>
<dbReference type="InterPro" id="IPR001387">
    <property type="entry name" value="Cro/C1-type_HTH"/>
</dbReference>
<dbReference type="RefSeq" id="WP_150965897.1">
    <property type="nucleotide sequence ID" value="NZ_VZZJ01000027.1"/>
</dbReference>
<feature type="domain" description="HTH cro/C1-type" evidence="7">
    <location>
        <begin position="272"/>
        <end position="301"/>
    </location>
</feature>
<accession>A0A6N6ML83</accession>
<dbReference type="InterPro" id="IPR013655">
    <property type="entry name" value="PAS_fold_3"/>
</dbReference>
<dbReference type="SUPFAM" id="SSF55785">
    <property type="entry name" value="PYP-like sensor domain (PAS domain)"/>
    <property type="match status" value="2"/>
</dbReference>
<dbReference type="PANTHER" id="PTHR43304">
    <property type="entry name" value="PHYTOCHROME-LIKE PROTEIN CPH1"/>
    <property type="match status" value="1"/>
</dbReference>
<evidence type="ECO:0000256" key="5">
    <source>
        <dbReference type="ARBA" id="ARBA00022777"/>
    </source>
</evidence>
<dbReference type="InterPro" id="IPR052162">
    <property type="entry name" value="Sensor_kinase/Photoreceptor"/>
</dbReference>
<evidence type="ECO:0000259" key="7">
    <source>
        <dbReference type="PROSITE" id="PS50943"/>
    </source>
</evidence>
<keyword evidence="5" id="KW-0418">Kinase</keyword>
<evidence type="ECO:0000313" key="9">
    <source>
        <dbReference type="Proteomes" id="UP000441523"/>
    </source>
</evidence>
<dbReference type="Proteomes" id="UP000441523">
    <property type="component" value="Unassembled WGS sequence"/>
</dbReference>
<evidence type="ECO:0000256" key="4">
    <source>
        <dbReference type="ARBA" id="ARBA00022679"/>
    </source>
</evidence>
<proteinExistence type="predicted"/>
<keyword evidence="4" id="KW-0808">Transferase</keyword>
<dbReference type="Gene3D" id="1.10.260.40">
    <property type="entry name" value="lambda repressor-like DNA-binding domains"/>
    <property type="match status" value="1"/>
</dbReference>
<dbReference type="PROSITE" id="PS50113">
    <property type="entry name" value="PAC"/>
    <property type="match status" value="1"/>
</dbReference>
<protein>
    <recommendedName>
        <fullName evidence="2">histidine kinase</fullName>
        <ecNumber evidence="2">2.7.13.3</ecNumber>
    </recommendedName>
</protein>
<reference evidence="8 9" key="1">
    <citation type="submission" date="2019-09" db="EMBL/GenBank/DDBJ databases">
        <title>YIM 132548 draft genome.</title>
        <authorList>
            <person name="Jiang L."/>
        </authorList>
    </citation>
    <scope>NUCLEOTIDE SEQUENCE [LARGE SCALE GENOMIC DNA]</scope>
    <source>
        <strain evidence="8 9">YIM 132548</strain>
    </source>
</reference>